<dbReference type="OrthoDB" id="265795at2759"/>
<feature type="compositionally biased region" description="Low complexity" evidence="3">
    <location>
        <begin position="173"/>
        <end position="184"/>
    </location>
</feature>
<feature type="region of interest" description="Disordered" evidence="3">
    <location>
        <begin position="253"/>
        <end position="274"/>
    </location>
</feature>
<dbReference type="eggNOG" id="KOG3934">
    <property type="taxonomic scope" value="Eukaryota"/>
</dbReference>
<feature type="region of interest" description="Disordered" evidence="3">
    <location>
        <begin position="212"/>
        <end position="236"/>
    </location>
</feature>
<feature type="compositionally biased region" description="Basic and acidic residues" evidence="3">
    <location>
        <begin position="44"/>
        <end position="53"/>
    </location>
</feature>
<reference evidence="5" key="3">
    <citation type="journal article" date="2008" name="Bioinformatics">
        <title>Assembly reconciliation.</title>
        <authorList>
            <person name="Zimin A.V."/>
            <person name="Smith D.R."/>
            <person name="Sutton G."/>
            <person name="Yorke J.A."/>
        </authorList>
    </citation>
    <scope>NUCLEOTIDE SEQUENCE</scope>
    <source>
        <strain evidence="5">TSC#14030-0811.24</strain>
    </source>
</reference>
<keyword evidence="2" id="KW-0694">RNA-binding</keyword>
<evidence type="ECO:0000313" key="7">
    <source>
        <dbReference type="Proteomes" id="UP000007798"/>
    </source>
</evidence>
<feature type="region of interest" description="Disordered" evidence="3">
    <location>
        <begin position="14"/>
        <end position="68"/>
    </location>
</feature>
<organism evidence="5 7">
    <name type="scientific">Drosophila willistoni</name>
    <name type="common">Fruit fly</name>
    <dbReference type="NCBI Taxonomy" id="7260"/>
    <lineage>
        <taxon>Eukaryota</taxon>
        <taxon>Metazoa</taxon>
        <taxon>Ecdysozoa</taxon>
        <taxon>Arthropoda</taxon>
        <taxon>Hexapoda</taxon>
        <taxon>Insecta</taxon>
        <taxon>Pterygota</taxon>
        <taxon>Neoptera</taxon>
        <taxon>Endopterygota</taxon>
        <taxon>Diptera</taxon>
        <taxon>Brachycera</taxon>
        <taxon>Muscomorpha</taxon>
        <taxon>Ephydroidea</taxon>
        <taxon>Drosophilidae</taxon>
        <taxon>Drosophila</taxon>
        <taxon>Sophophora</taxon>
    </lineage>
</organism>
<evidence type="ECO:0000256" key="2">
    <source>
        <dbReference type="ARBA" id="ARBA00022884"/>
    </source>
</evidence>
<reference evidence="5" key="1">
    <citation type="submission" date="2006-08" db="EMBL/GenBank/DDBJ databases">
        <authorList>
            <person name="Remington K."/>
            <person name="Strausberg R."/>
            <person name="Sutton G."/>
            <person name="Walenz B."/>
            <person name="Johnson J."/>
            <person name="Utterback T."/>
            <person name="Venter J.C."/>
        </authorList>
    </citation>
    <scope>NUCLEOTIDE SEQUENCE</scope>
    <source>
        <strain evidence="5">TSC#14030-0811.24</strain>
    </source>
</reference>
<feature type="region of interest" description="Disordered" evidence="3">
    <location>
        <begin position="98"/>
        <end position="200"/>
    </location>
</feature>
<dbReference type="InterPro" id="IPR026502">
    <property type="entry name" value="SLBP1/SLBP2"/>
</dbReference>
<comment type="similarity">
    <text evidence="1">Belongs to the SLBP family.</text>
</comment>
<protein>
    <recommendedName>
        <fullName evidence="4">Histone RNA hairpin-binding protein RNA-binding domain-containing protein</fullName>
    </recommendedName>
</protein>
<dbReference type="EMBL" id="CH964251">
    <property type="protein sequence ID" value="EDW83090.1"/>
    <property type="molecule type" value="Genomic_DNA"/>
</dbReference>
<dbReference type="Gene3D" id="1.10.8.1120">
    <property type="entry name" value="Histone RNA hairpin-binding protein RNA-binding domain"/>
    <property type="match status" value="1"/>
</dbReference>
<dbReference type="EMBL" id="CH964251">
    <property type="protein sequence ID" value="EDW83088.1"/>
    <property type="molecule type" value="Genomic_DNA"/>
</dbReference>
<gene>
    <name evidence="5" type="primary">Dwil\GK22498</name>
    <name evidence="6" type="synonym">Dwil\GK22497</name>
    <name evidence="6" type="ORF">Dwil_GK22497</name>
    <name evidence="5" type="ORF">Dwil_GK22498</name>
</gene>
<feature type="compositionally biased region" description="Basic residues" evidence="3">
    <location>
        <begin position="227"/>
        <end position="236"/>
    </location>
</feature>
<dbReference type="SMR" id="B4NFM1"/>
<reference evidence="5 7" key="2">
    <citation type="journal article" date="2007" name="Nature">
        <title>Evolution of genes and genomes on the Drosophila phylogeny.</title>
        <authorList>
            <consortium name="Drosophila 12 Genomes Consortium"/>
            <person name="Clark A.G."/>
            <person name="Eisen M.B."/>
            <person name="Smith D.R."/>
            <person name="Bergman C.M."/>
            <person name="Oliver B."/>
            <person name="Markow T.A."/>
            <person name="Kaufman T.C."/>
            <person name="Kellis M."/>
            <person name="Gelbart W."/>
            <person name="Iyer V.N."/>
            <person name="Pollard D.A."/>
            <person name="Sackton T.B."/>
            <person name="Larracuente A.M."/>
            <person name="Singh N.D."/>
            <person name="Abad J.P."/>
            <person name="Abt D.N."/>
            <person name="Adryan B."/>
            <person name="Aguade M."/>
            <person name="Akashi H."/>
            <person name="Anderson W.W."/>
            <person name="Aquadro C.F."/>
            <person name="Ardell D.H."/>
            <person name="Arguello R."/>
            <person name="Artieri C.G."/>
            <person name="Barbash D.A."/>
            <person name="Barker D."/>
            <person name="Barsanti P."/>
            <person name="Batterham P."/>
            <person name="Batzoglou S."/>
            <person name="Begun D."/>
            <person name="Bhutkar A."/>
            <person name="Blanco E."/>
            <person name="Bosak S.A."/>
            <person name="Bradley R.K."/>
            <person name="Brand A.D."/>
            <person name="Brent M.R."/>
            <person name="Brooks A.N."/>
            <person name="Brown R.H."/>
            <person name="Butlin R.K."/>
            <person name="Caggese C."/>
            <person name="Calvi B.R."/>
            <person name="Bernardo de Carvalho A."/>
            <person name="Caspi A."/>
            <person name="Castrezana S."/>
            <person name="Celniker S.E."/>
            <person name="Chang J.L."/>
            <person name="Chapple C."/>
            <person name="Chatterji S."/>
            <person name="Chinwalla A."/>
            <person name="Civetta A."/>
            <person name="Clifton S.W."/>
            <person name="Comeron J.M."/>
            <person name="Costello J.C."/>
            <person name="Coyne J.A."/>
            <person name="Daub J."/>
            <person name="David R.G."/>
            <person name="Delcher A.L."/>
            <person name="Delehaunty K."/>
            <person name="Do C.B."/>
            <person name="Ebling H."/>
            <person name="Edwards K."/>
            <person name="Eickbush T."/>
            <person name="Evans J.D."/>
            <person name="Filipski A."/>
            <person name="Findeiss S."/>
            <person name="Freyhult E."/>
            <person name="Fulton L."/>
            <person name="Fulton R."/>
            <person name="Garcia A.C."/>
            <person name="Gardiner A."/>
            <person name="Garfield D.A."/>
            <person name="Garvin B.E."/>
            <person name="Gibson G."/>
            <person name="Gilbert D."/>
            <person name="Gnerre S."/>
            <person name="Godfrey J."/>
            <person name="Good R."/>
            <person name="Gotea V."/>
            <person name="Gravely B."/>
            <person name="Greenberg A.J."/>
            <person name="Griffiths-Jones S."/>
            <person name="Gross S."/>
            <person name="Guigo R."/>
            <person name="Gustafson E.A."/>
            <person name="Haerty W."/>
            <person name="Hahn M.W."/>
            <person name="Halligan D.L."/>
            <person name="Halpern A.L."/>
            <person name="Halter G.M."/>
            <person name="Han M.V."/>
            <person name="Heger A."/>
            <person name="Hillier L."/>
            <person name="Hinrichs A.S."/>
            <person name="Holmes I."/>
            <person name="Hoskins R.A."/>
            <person name="Hubisz M.J."/>
            <person name="Hultmark D."/>
            <person name="Huntley M.A."/>
            <person name="Jaffe D.B."/>
            <person name="Jagadeeshan S."/>
            <person name="Jeck W.R."/>
            <person name="Johnson J."/>
            <person name="Jones C.D."/>
            <person name="Jordan W.C."/>
            <person name="Karpen G.H."/>
            <person name="Kataoka E."/>
            <person name="Keightley P.D."/>
            <person name="Kheradpour P."/>
            <person name="Kirkness E.F."/>
            <person name="Koerich L.B."/>
            <person name="Kristiansen K."/>
            <person name="Kudrna D."/>
            <person name="Kulathinal R.J."/>
            <person name="Kumar S."/>
            <person name="Kwok R."/>
            <person name="Lander E."/>
            <person name="Langley C.H."/>
            <person name="Lapoint R."/>
            <person name="Lazzaro B.P."/>
            <person name="Lee S.J."/>
            <person name="Levesque L."/>
            <person name="Li R."/>
            <person name="Lin C.F."/>
            <person name="Lin M.F."/>
            <person name="Lindblad-Toh K."/>
            <person name="Llopart A."/>
            <person name="Long M."/>
            <person name="Low L."/>
            <person name="Lozovsky E."/>
            <person name="Lu J."/>
            <person name="Luo M."/>
            <person name="Machado C.A."/>
            <person name="Makalowski W."/>
            <person name="Marzo M."/>
            <person name="Matsuda M."/>
            <person name="Matzkin L."/>
            <person name="McAllister B."/>
            <person name="McBride C.S."/>
            <person name="McKernan B."/>
            <person name="McKernan K."/>
            <person name="Mendez-Lago M."/>
            <person name="Minx P."/>
            <person name="Mollenhauer M.U."/>
            <person name="Montooth K."/>
            <person name="Mount S.M."/>
            <person name="Mu X."/>
            <person name="Myers E."/>
            <person name="Negre B."/>
            <person name="Newfeld S."/>
            <person name="Nielsen R."/>
            <person name="Noor M.A."/>
            <person name="O'Grady P."/>
            <person name="Pachter L."/>
            <person name="Papaceit M."/>
            <person name="Parisi M.J."/>
            <person name="Parisi M."/>
            <person name="Parts L."/>
            <person name="Pedersen J.S."/>
            <person name="Pesole G."/>
            <person name="Phillippy A.M."/>
            <person name="Ponting C.P."/>
            <person name="Pop M."/>
            <person name="Porcelli D."/>
            <person name="Powell J.R."/>
            <person name="Prohaska S."/>
            <person name="Pruitt K."/>
            <person name="Puig M."/>
            <person name="Quesneville H."/>
            <person name="Ram K.R."/>
            <person name="Rand D."/>
            <person name="Rasmussen M.D."/>
            <person name="Reed L.K."/>
            <person name="Reenan R."/>
            <person name="Reily A."/>
            <person name="Remington K.A."/>
            <person name="Rieger T.T."/>
            <person name="Ritchie M.G."/>
            <person name="Robin C."/>
            <person name="Rogers Y.H."/>
            <person name="Rohde C."/>
            <person name="Rozas J."/>
            <person name="Rubenfield M.J."/>
            <person name="Ruiz A."/>
            <person name="Russo S."/>
            <person name="Salzberg S.L."/>
            <person name="Sanchez-Gracia A."/>
            <person name="Saranga D.J."/>
            <person name="Sato H."/>
            <person name="Schaeffer S.W."/>
            <person name="Schatz M.C."/>
            <person name="Schlenke T."/>
            <person name="Schwartz R."/>
            <person name="Segarra C."/>
            <person name="Singh R.S."/>
            <person name="Sirot L."/>
            <person name="Sirota M."/>
            <person name="Sisneros N.B."/>
            <person name="Smith C.D."/>
            <person name="Smith T.F."/>
            <person name="Spieth J."/>
            <person name="Stage D.E."/>
            <person name="Stark A."/>
            <person name="Stephan W."/>
            <person name="Strausberg R.L."/>
            <person name="Strempel S."/>
            <person name="Sturgill D."/>
            <person name="Sutton G."/>
            <person name="Sutton G.G."/>
            <person name="Tao W."/>
            <person name="Teichmann S."/>
            <person name="Tobari Y.N."/>
            <person name="Tomimura Y."/>
            <person name="Tsolas J.M."/>
            <person name="Valente V.L."/>
            <person name="Venter E."/>
            <person name="Venter J.C."/>
            <person name="Vicario S."/>
            <person name="Vieira F.G."/>
            <person name="Vilella A.J."/>
            <person name="Villasante A."/>
            <person name="Walenz B."/>
            <person name="Wang J."/>
            <person name="Wasserman M."/>
            <person name="Watts T."/>
            <person name="Wilson D."/>
            <person name="Wilson R.K."/>
            <person name="Wing R.A."/>
            <person name="Wolfner M.F."/>
            <person name="Wong A."/>
            <person name="Wong G.K."/>
            <person name="Wu C.I."/>
            <person name="Wu G."/>
            <person name="Yamamoto D."/>
            <person name="Yang H.P."/>
            <person name="Yang S.P."/>
            <person name="Yorke J.A."/>
            <person name="Yoshida K."/>
            <person name="Zdobnov E."/>
            <person name="Zhang P."/>
            <person name="Zhang Y."/>
            <person name="Zimin A.V."/>
            <person name="Baldwin J."/>
            <person name="Abdouelleil A."/>
            <person name="Abdulkadir J."/>
            <person name="Abebe A."/>
            <person name="Abera B."/>
            <person name="Abreu J."/>
            <person name="Acer S.C."/>
            <person name="Aftuck L."/>
            <person name="Alexander A."/>
            <person name="An P."/>
            <person name="Anderson E."/>
            <person name="Anderson S."/>
            <person name="Arachi H."/>
            <person name="Azer M."/>
            <person name="Bachantsang P."/>
            <person name="Barry A."/>
            <person name="Bayul T."/>
            <person name="Berlin A."/>
            <person name="Bessette D."/>
            <person name="Bloom T."/>
            <person name="Blye J."/>
            <person name="Boguslavskiy L."/>
            <person name="Bonnet C."/>
            <person name="Boukhgalter B."/>
            <person name="Bourzgui I."/>
            <person name="Brown A."/>
            <person name="Cahill P."/>
            <person name="Channer S."/>
            <person name="Cheshatsang Y."/>
            <person name="Chuda L."/>
            <person name="Citroen M."/>
            <person name="Collymore A."/>
            <person name="Cooke P."/>
            <person name="Costello M."/>
            <person name="D'Aco K."/>
            <person name="Daza R."/>
            <person name="De Haan G."/>
            <person name="DeGray S."/>
            <person name="DeMaso C."/>
            <person name="Dhargay N."/>
            <person name="Dooley K."/>
            <person name="Dooley E."/>
            <person name="Doricent M."/>
            <person name="Dorje P."/>
            <person name="Dorjee K."/>
            <person name="Dupes A."/>
            <person name="Elong R."/>
            <person name="Falk J."/>
            <person name="Farina A."/>
            <person name="Faro S."/>
            <person name="Ferguson D."/>
            <person name="Fisher S."/>
            <person name="Foley C.D."/>
            <person name="Franke A."/>
            <person name="Friedrich D."/>
            <person name="Gadbois L."/>
            <person name="Gearin G."/>
            <person name="Gearin C.R."/>
            <person name="Giannoukos G."/>
            <person name="Goode T."/>
            <person name="Graham J."/>
            <person name="Grandbois E."/>
            <person name="Grewal S."/>
            <person name="Gyaltsen K."/>
            <person name="Hafez N."/>
            <person name="Hagos B."/>
            <person name="Hall J."/>
            <person name="Henson C."/>
            <person name="Hollinger A."/>
            <person name="Honan T."/>
            <person name="Huard M.D."/>
            <person name="Hughes L."/>
            <person name="Hurhula B."/>
            <person name="Husby M.E."/>
            <person name="Kamat A."/>
            <person name="Kanga B."/>
            <person name="Kashin S."/>
            <person name="Khazanovich D."/>
            <person name="Kisner P."/>
            <person name="Lance K."/>
            <person name="Lara M."/>
            <person name="Lee W."/>
            <person name="Lennon N."/>
            <person name="Letendre F."/>
            <person name="LeVine R."/>
            <person name="Lipovsky A."/>
            <person name="Liu X."/>
            <person name="Liu J."/>
            <person name="Liu S."/>
            <person name="Lokyitsang T."/>
            <person name="Lokyitsang Y."/>
            <person name="Lubonja R."/>
            <person name="Lui A."/>
            <person name="MacDonald P."/>
            <person name="Magnisalis V."/>
            <person name="Maru K."/>
            <person name="Matthews C."/>
            <person name="McCusker W."/>
            <person name="McDonough S."/>
            <person name="Mehta T."/>
            <person name="Meldrim J."/>
            <person name="Meneus L."/>
            <person name="Mihai O."/>
            <person name="Mihalev A."/>
            <person name="Mihova T."/>
            <person name="Mittelman R."/>
            <person name="Mlenga V."/>
            <person name="Montmayeur A."/>
            <person name="Mulrain L."/>
            <person name="Navidi A."/>
            <person name="Naylor J."/>
            <person name="Negash T."/>
            <person name="Nguyen T."/>
            <person name="Nguyen N."/>
            <person name="Nicol R."/>
            <person name="Norbu C."/>
            <person name="Norbu N."/>
            <person name="Novod N."/>
            <person name="O'Neill B."/>
            <person name="Osman S."/>
            <person name="Markiewicz E."/>
            <person name="Oyono O.L."/>
            <person name="Patti C."/>
            <person name="Phunkhang P."/>
            <person name="Pierre F."/>
            <person name="Priest M."/>
            <person name="Raghuraman S."/>
            <person name="Rege F."/>
            <person name="Reyes R."/>
            <person name="Rise C."/>
            <person name="Rogov P."/>
            <person name="Ross K."/>
            <person name="Ryan E."/>
            <person name="Settipalli S."/>
            <person name="Shea T."/>
            <person name="Sherpa N."/>
            <person name="Shi L."/>
            <person name="Shih D."/>
            <person name="Sparrow T."/>
            <person name="Spaulding J."/>
            <person name="Stalker J."/>
            <person name="Stange-Thomann N."/>
            <person name="Stavropoulos S."/>
            <person name="Stone C."/>
            <person name="Strader C."/>
            <person name="Tesfaye S."/>
            <person name="Thomson T."/>
            <person name="Thoulutsang Y."/>
            <person name="Thoulutsang D."/>
            <person name="Topham K."/>
            <person name="Topping I."/>
            <person name="Tsamla T."/>
            <person name="Vassiliev H."/>
            <person name="Vo A."/>
            <person name="Wangchuk T."/>
            <person name="Wangdi T."/>
            <person name="Weiand M."/>
            <person name="Wilkinson J."/>
            <person name="Wilson A."/>
            <person name="Yadav S."/>
            <person name="Young G."/>
            <person name="Yu Q."/>
            <person name="Zembek L."/>
            <person name="Zhong D."/>
            <person name="Zimmer A."/>
            <person name="Zwirko Z."/>
            <person name="Jaffe D.B."/>
            <person name="Alvarez P."/>
            <person name="Brockman W."/>
            <person name="Butler J."/>
            <person name="Chin C."/>
            <person name="Gnerre S."/>
            <person name="Grabherr M."/>
            <person name="Kleber M."/>
            <person name="Mauceli E."/>
            <person name="MacCallum I."/>
        </authorList>
    </citation>
    <scope>NUCLEOTIDE SEQUENCE [LARGE SCALE GENOMIC DNA]</scope>
    <source>
        <strain evidence="5">TSC#14030-0811.24</strain>
        <strain evidence="7">Tucson 14030-0811.24</strain>
    </source>
</reference>
<name>B4NFM1_DROWI</name>
<feature type="domain" description="Histone RNA hairpin-binding protein RNA-binding" evidence="4">
    <location>
        <begin position="188"/>
        <end position="255"/>
    </location>
</feature>
<dbReference type="InParanoid" id="B4NFM1"/>
<feature type="compositionally biased region" description="Polar residues" evidence="3">
    <location>
        <begin position="19"/>
        <end position="31"/>
    </location>
</feature>
<dbReference type="AlphaFoldDB" id="B4NFM1"/>
<dbReference type="InterPro" id="IPR029344">
    <property type="entry name" value="SLBP_RNA_bind"/>
</dbReference>
<feature type="compositionally biased region" description="Polar residues" evidence="3">
    <location>
        <begin position="54"/>
        <end position="67"/>
    </location>
</feature>
<dbReference type="GO" id="GO:0006398">
    <property type="term" value="P:mRNA 3'-end processing by stem-loop binding and cleavage"/>
    <property type="evidence" value="ECO:0007669"/>
    <property type="project" value="EnsemblMetazoa"/>
</dbReference>
<proteinExistence type="inferred from homology"/>
<evidence type="ECO:0000256" key="1">
    <source>
        <dbReference type="ARBA" id="ARBA00006151"/>
    </source>
</evidence>
<dbReference type="GO" id="GO:1990825">
    <property type="term" value="F:sequence-specific mRNA binding"/>
    <property type="evidence" value="ECO:0007669"/>
    <property type="project" value="EnsemblMetazoa"/>
</dbReference>
<feature type="compositionally biased region" description="Low complexity" evidence="3">
    <location>
        <begin position="127"/>
        <end position="139"/>
    </location>
</feature>
<dbReference type="FunCoup" id="B4NFM1">
    <property type="interactions" value="1921"/>
</dbReference>
<dbReference type="PANTHER" id="PTHR17408">
    <property type="entry name" value="HISTONE RNA HAIRPIN-BINDING PROTEIN"/>
    <property type="match status" value="1"/>
</dbReference>
<evidence type="ECO:0000259" key="4">
    <source>
        <dbReference type="Pfam" id="PF15247"/>
    </source>
</evidence>
<dbReference type="GO" id="GO:0051028">
    <property type="term" value="P:mRNA transport"/>
    <property type="evidence" value="ECO:0007669"/>
    <property type="project" value="TreeGrafter"/>
</dbReference>
<dbReference type="KEGG" id="dwi:6649521"/>
<dbReference type="FunFam" id="1.10.8.1120:FF:000001">
    <property type="entry name" value="Histone RNA hairpin-binding protein-like"/>
    <property type="match status" value="1"/>
</dbReference>
<dbReference type="GO" id="GO:0005737">
    <property type="term" value="C:cytoplasm"/>
    <property type="evidence" value="ECO:0007669"/>
    <property type="project" value="EnsemblMetazoa"/>
</dbReference>
<dbReference type="STRING" id="7260.B4NFM1"/>
<dbReference type="Proteomes" id="UP000007798">
    <property type="component" value="Unassembled WGS sequence"/>
</dbReference>
<dbReference type="OMA" id="TPYKRRH"/>
<reference evidence="5" key="4">
    <citation type="submission" date="2015-11" db="EMBL/GenBank/DDBJ databases">
        <authorList>
            <consortium name="FlyBase"/>
        </authorList>
    </citation>
    <scope>NUCLEOTIDE SEQUENCE</scope>
    <source>
        <strain evidence="5">TSC#14030-0811.24</strain>
    </source>
</reference>
<dbReference type="GO" id="GO:0071207">
    <property type="term" value="F:histone pre-mRNA stem-loop binding"/>
    <property type="evidence" value="ECO:0007669"/>
    <property type="project" value="TreeGrafter"/>
</dbReference>
<dbReference type="GO" id="GO:0007076">
    <property type="term" value="P:mitotic chromosome condensation"/>
    <property type="evidence" value="ECO:0007669"/>
    <property type="project" value="EnsemblMetazoa"/>
</dbReference>
<keyword evidence="7" id="KW-1185">Reference proteome</keyword>
<evidence type="ECO:0000256" key="3">
    <source>
        <dbReference type="SAM" id="MobiDB-lite"/>
    </source>
</evidence>
<dbReference type="HOGENOM" id="CLU_079454_0_0_1"/>
<accession>B4NFM1</accession>
<sequence>MLCEDQLMSVDNTPIKCSGSPNSSASSTISMDTKPLTRTWAQEVRAELGHSDETSTSLNSSCASNPEQKFITDIKQEIKVERKINFEFLDDANEVKFDRLVKDEKIKTPIKRRHSQTPPSHDEDNSRSNSPNSSCSSSNQADEQTNGPADARPRRHHNHFKAHKEEKRLRHNSYTSSTSSSSSYVESDPAILSRRQKQIDYGKNTAAYERYLEMVPRPQRTRDHPRTPNKHGKYSRRAFDGLVKIWRKSLHYYDPPTATGKRGEDNDNSDSDSD</sequence>
<feature type="compositionally biased region" description="Basic and acidic residues" evidence="3">
    <location>
        <begin position="98"/>
        <end position="107"/>
    </location>
</feature>
<feature type="compositionally biased region" description="Basic residues" evidence="3">
    <location>
        <begin position="153"/>
        <end position="162"/>
    </location>
</feature>
<evidence type="ECO:0000313" key="5">
    <source>
        <dbReference type="EMBL" id="EDW83088.1"/>
    </source>
</evidence>
<dbReference type="GO" id="GO:0035613">
    <property type="term" value="F:RNA stem-loop binding"/>
    <property type="evidence" value="ECO:0007669"/>
    <property type="project" value="EnsemblMetazoa"/>
</dbReference>
<dbReference type="GO" id="GO:0071204">
    <property type="term" value="C:histone pre-mRNA 3'end processing complex"/>
    <property type="evidence" value="ECO:0007669"/>
    <property type="project" value="TreeGrafter"/>
</dbReference>
<evidence type="ECO:0000313" key="6">
    <source>
        <dbReference type="EMBL" id="EDW83090.1"/>
    </source>
</evidence>
<dbReference type="Pfam" id="PF15247">
    <property type="entry name" value="SLBP_RNA_bind"/>
    <property type="match status" value="1"/>
</dbReference>
<dbReference type="InterPro" id="IPR038294">
    <property type="entry name" value="SLBP_RNA_bind_sf"/>
</dbReference>
<dbReference type="PANTHER" id="PTHR17408:SF0">
    <property type="entry name" value="HISTONE RNA HAIRPIN-BINDING PROTEIN"/>
    <property type="match status" value="1"/>
</dbReference>